<evidence type="ECO:0000313" key="2">
    <source>
        <dbReference type="Proteomes" id="UP001163603"/>
    </source>
</evidence>
<dbReference type="Proteomes" id="UP001163603">
    <property type="component" value="Chromosome 15"/>
</dbReference>
<dbReference type="EMBL" id="CM047750">
    <property type="protein sequence ID" value="KAJ0007620.1"/>
    <property type="molecule type" value="Genomic_DNA"/>
</dbReference>
<name>A0ACC0WZU3_9ROSI</name>
<reference evidence="2" key="1">
    <citation type="journal article" date="2023" name="G3 (Bethesda)">
        <title>Genome assembly and association tests identify interacting loci associated with vigor, precocity, and sex in interspecific pistachio rootstocks.</title>
        <authorList>
            <person name="Palmer W."/>
            <person name="Jacygrad E."/>
            <person name="Sagayaradj S."/>
            <person name="Cavanaugh K."/>
            <person name="Han R."/>
            <person name="Bertier L."/>
            <person name="Beede B."/>
            <person name="Kafkas S."/>
            <person name="Golino D."/>
            <person name="Preece J."/>
            <person name="Michelmore R."/>
        </authorList>
    </citation>
    <scope>NUCLEOTIDE SEQUENCE [LARGE SCALE GENOMIC DNA]</scope>
</reference>
<sequence>MVASSSRVTGILRDSIKIPAKNGKLIFQLMPLILCPFYLIVLLHDFTAGPLVAKVEDGYERGELNQKDVRALVGVELLFMAAFLIIFLFEMMVTIFYASDLAYNTAGSSMKVMDLMLRIKSTWTKPLITWLYVSFLTIIYTVFVLITIRLISLIVWKGLAAILAIILYLYVAQIWGLGLVISAVERDCKGGTAVKRARELLEGRKLEGFFIMLILFLLSVPIYILFYVTLTDDDDELGVIAQIAFGFVATLLFCVVTFFSFVVFTLFYHECKQSYGEKLDMEMKSGAGCSLVSQKC</sequence>
<protein>
    <submittedName>
        <fullName evidence="1">Uncharacterized protein</fullName>
    </submittedName>
</protein>
<accession>A0ACC0WZU3</accession>
<evidence type="ECO:0000313" key="1">
    <source>
        <dbReference type="EMBL" id="KAJ0007620.1"/>
    </source>
</evidence>
<organism evidence="1 2">
    <name type="scientific">Pistacia integerrima</name>
    <dbReference type="NCBI Taxonomy" id="434235"/>
    <lineage>
        <taxon>Eukaryota</taxon>
        <taxon>Viridiplantae</taxon>
        <taxon>Streptophyta</taxon>
        <taxon>Embryophyta</taxon>
        <taxon>Tracheophyta</taxon>
        <taxon>Spermatophyta</taxon>
        <taxon>Magnoliopsida</taxon>
        <taxon>eudicotyledons</taxon>
        <taxon>Gunneridae</taxon>
        <taxon>Pentapetalae</taxon>
        <taxon>rosids</taxon>
        <taxon>malvids</taxon>
        <taxon>Sapindales</taxon>
        <taxon>Anacardiaceae</taxon>
        <taxon>Pistacia</taxon>
    </lineage>
</organism>
<keyword evidence="2" id="KW-1185">Reference proteome</keyword>
<proteinExistence type="predicted"/>
<comment type="caution">
    <text evidence="1">The sequence shown here is derived from an EMBL/GenBank/DDBJ whole genome shotgun (WGS) entry which is preliminary data.</text>
</comment>
<gene>
    <name evidence="1" type="ORF">Pint_30465</name>
</gene>